<dbReference type="Pfam" id="PF07714">
    <property type="entry name" value="PK_Tyr_Ser-Thr"/>
    <property type="match status" value="1"/>
</dbReference>
<evidence type="ECO:0000313" key="2">
    <source>
        <dbReference type="EMBL" id="KAK8881437.1"/>
    </source>
</evidence>
<gene>
    <name evidence="2" type="ORF">M9Y10_004173</name>
</gene>
<dbReference type="SUPFAM" id="SSF56112">
    <property type="entry name" value="Protein kinase-like (PK-like)"/>
    <property type="match status" value="1"/>
</dbReference>
<dbReference type="InterPro" id="IPR011009">
    <property type="entry name" value="Kinase-like_dom_sf"/>
</dbReference>
<dbReference type="Proteomes" id="UP001470230">
    <property type="component" value="Unassembled WGS sequence"/>
</dbReference>
<feature type="domain" description="Serine-threonine/tyrosine-protein kinase catalytic" evidence="1">
    <location>
        <begin position="102"/>
        <end position="167"/>
    </location>
</feature>
<reference evidence="2 3" key="1">
    <citation type="submission" date="2024-04" db="EMBL/GenBank/DDBJ databases">
        <title>Tritrichomonas musculus Genome.</title>
        <authorList>
            <person name="Alves-Ferreira E."/>
            <person name="Grigg M."/>
            <person name="Lorenzi H."/>
            <person name="Galac M."/>
        </authorList>
    </citation>
    <scope>NUCLEOTIDE SEQUENCE [LARGE SCALE GENOMIC DNA]</scope>
    <source>
        <strain evidence="2 3">EAF2021</strain>
    </source>
</reference>
<evidence type="ECO:0000313" key="3">
    <source>
        <dbReference type="Proteomes" id="UP001470230"/>
    </source>
</evidence>
<organism evidence="2 3">
    <name type="scientific">Tritrichomonas musculus</name>
    <dbReference type="NCBI Taxonomy" id="1915356"/>
    <lineage>
        <taxon>Eukaryota</taxon>
        <taxon>Metamonada</taxon>
        <taxon>Parabasalia</taxon>
        <taxon>Tritrichomonadida</taxon>
        <taxon>Tritrichomonadidae</taxon>
        <taxon>Tritrichomonas</taxon>
    </lineage>
</organism>
<dbReference type="InterPro" id="IPR001245">
    <property type="entry name" value="Ser-Thr/Tyr_kinase_cat_dom"/>
</dbReference>
<dbReference type="Gene3D" id="1.10.510.10">
    <property type="entry name" value="Transferase(Phosphotransferase) domain 1"/>
    <property type="match status" value="1"/>
</dbReference>
<evidence type="ECO:0000259" key="1">
    <source>
        <dbReference type="Pfam" id="PF07714"/>
    </source>
</evidence>
<name>A0ABR2JRA7_9EUKA</name>
<protein>
    <recommendedName>
        <fullName evidence="1">Serine-threonine/tyrosine-protein kinase catalytic domain-containing protein</fullName>
    </recommendedName>
</protein>
<comment type="caution">
    <text evidence="2">The sequence shown here is derived from an EMBL/GenBank/DDBJ whole genome shotgun (WGS) entry which is preliminary data.</text>
</comment>
<dbReference type="EMBL" id="JAPFFF010000010">
    <property type="protein sequence ID" value="KAK8881437.1"/>
    <property type="molecule type" value="Genomic_DNA"/>
</dbReference>
<proteinExistence type="predicted"/>
<sequence>MQGNKLIALTIHPIIAYLIRRYYYPSYYFEYASFFSYNSQIQNQIINPIDLFSHSNEEMIEKTEKIISNENSEINYENFSKDEFIILRSIKSNYLSKIDLVMHLKTLYLFVMKRSRLDMNREVNCCTNDKNRNLIKFYGLVKKNEKVIGIIYEFMSNSSLSTFLSNKVHYLFSFIMKQLKWQPITAT</sequence>
<accession>A0ABR2JRA7</accession>
<keyword evidence="3" id="KW-1185">Reference proteome</keyword>